<feature type="chain" id="PRO_5045812813" evidence="7">
    <location>
        <begin position="31"/>
        <end position="663"/>
    </location>
</feature>
<dbReference type="SUPFAM" id="SSF55486">
    <property type="entry name" value="Metalloproteases ('zincins'), catalytic domain"/>
    <property type="match status" value="1"/>
</dbReference>
<organism evidence="9 10">
    <name type="scientific">Megasphaera hexanoica</name>
    <dbReference type="NCBI Taxonomy" id="1675036"/>
    <lineage>
        <taxon>Bacteria</taxon>
        <taxon>Bacillati</taxon>
        <taxon>Bacillota</taxon>
        <taxon>Negativicutes</taxon>
        <taxon>Veillonellales</taxon>
        <taxon>Veillonellaceae</taxon>
        <taxon>Megasphaera</taxon>
    </lineage>
</organism>
<dbReference type="InterPro" id="IPR000718">
    <property type="entry name" value="Peptidase_M13"/>
</dbReference>
<dbReference type="PROSITE" id="PS51443">
    <property type="entry name" value="PCS"/>
    <property type="match status" value="1"/>
</dbReference>
<feature type="signal peptide" evidence="7">
    <location>
        <begin position="1"/>
        <end position="30"/>
    </location>
</feature>
<dbReference type="PROSITE" id="PS51885">
    <property type="entry name" value="NEPRILYSIN"/>
    <property type="match status" value="1"/>
</dbReference>
<evidence type="ECO:0000256" key="5">
    <source>
        <dbReference type="ARBA" id="ARBA00022833"/>
    </source>
</evidence>
<keyword evidence="6" id="KW-0482">Metalloprotease</keyword>
<reference evidence="9 10" key="1">
    <citation type="submission" date="2024-10" db="EMBL/GenBank/DDBJ databases">
        <authorList>
            <person name="Sang B.-I."/>
            <person name="Prabhaharan D."/>
        </authorList>
    </citation>
    <scope>NUCLEOTIDE SEQUENCE [LARGE SCALE GENOMIC DNA]</scope>
    <source>
        <strain evidence="9 10">MH</strain>
    </source>
</reference>
<keyword evidence="2" id="KW-0645">Protease</keyword>
<dbReference type="EMBL" id="JBIEKR010000014">
    <property type="protein sequence ID" value="MFG6274133.1"/>
    <property type="molecule type" value="Genomic_DNA"/>
</dbReference>
<dbReference type="Pfam" id="PF01431">
    <property type="entry name" value="Peptidase_M13"/>
    <property type="match status" value="1"/>
</dbReference>
<dbReference type="RefSeq" id="WP_113856446.1">
    <property type="nucleotide sequence ID" value="NZ_CP011940.1"/>
</dbReference>
<proteinExistence type="predicted"/>
<dbReference type="InterPro" id="IPR042089">
    <property type="entry name" value="Peptidase_M13_dom_2"/>
</dbReference>
<feature type="domain" description="Peptidase C83" evidence="8">
    <location>
        <begin position="1"/>
        <end position="221"/>
    </location>
</feature>
<gene>
    <name evidence="9" type="ORF">ACGTZG_13160</name>
</gene>
<evidence type="ECO:0000256" key="3">
    <source>
        <dbReference type="ARBA" id="ARBA00022723"/>
    </source>
</evidence>
<dbReference type="Proteomes" id="UP001605989">
    <property type="component" value="Unassembled WGS sequence"/>
</dbReference>
<dbReference type="InterPro" id="IPR024079">
    <property type="entry name" value="MetalloPept_cat_dom_sf"/>
</dbReference>
<dbReference type="GO" id="GO:0016787">
    <property type="term" value="F:hydrolase activity"/>
    <property type="evidence" value="ECO:0007669"/>
    <property type="project" value="UniProtKB-KW"/>
</dbReference>
<dbReference type="PANTHER" id="PTHR11733:SF240">
    <property type="entry name" value="GH14155P-RELATED"/>
    <property type="match status" value="1"/>
</dbReference>
<keyword evidence="7" id="KW-0732">Signal</keyword>
<evidence type="ECO:0000256" key="2">
    <source>
        <dbReference type="ARBA" id="ARBA00022670"/>
    </source>
</evidence>
<evidence type="ECO:0000256" key="6">
    <source>
        <dbReference type="ARBA" id="ARBA00023049"/>
    </source>
</evidence>
<evidence type="ECO:0000259" key="8">
    <source>
        <dbReference type="PROSITE" id="PS51443"/>
    </source>
</evidence>
<dbReference type="Pfam" id="PF05649">
    <property type="entry name" value="Peptidase_M13_N"/>
    <property type="match status" value="1"/>
</dbReference>
<dbReference type="EC" id="3.4.24.-" evidence="9"/>
<dbReference type="InterPro" id="IPR008753">
    <property type="entry name" value="Peptidase_M13_N"/>
</dbReference>
<dbReference type="InterPro" id="IPR007719">
    <property type="entry name" value="PCS_N"/>
</dbReference>
<name>A0ABW7DS17_9FIRM</name>
<dbReference type="PANTHER" id="PTHR11733">
    <property type="entry name" value="ZINC METALLOPROTEASE FAMILY M13 NEPRILYSIN-RELATED"/>
    <property type="match status" value="1"/>
</dbReference>
<evidence type="ECO:0000256" key="4">
    <source>
        <dbReference type="ARBA" id="ARBA00022801"/>
    </source>
</evidence>
<keyword evidence="3" id="KW-0479">Metal-binding</keyword>
<accession>A0ABW7DS17</accession>
<keyword evidence="10" id="KW-1185">Reference proteome</keyword>
<keyword evidence="5" id="KW-0862">Zinc</keyword>
<evidence type="ECO:0000313" key="9">
    <source>
        <dbReference type="EMBL" id="MFG6274133.1"/>
    </source>
</evidence>
<keyword evidence="4 9" id="KW-0378">Hydrolase</keyword>
<comment type="caution">
    <text evidence="9">The sequence shown here is derived from an EMBL/GenBank/DDBJ whole genome shotgun (WGS) entry which is preliminary data.</text>
</comment>
<protein>
    <submittedName>
        <fullName evidence="9">M13 family metallopeptidase</fullName>
        <ecNumber evidence="9">3.4.24.-</ecNumber>
    </submittedName>
</protein>
<sequence>MIAKKTAALCAALALTAVLGIFSSPAVVLAASEKDDFYQAVNEKTLREKQIKPTEASWSWFHERNLENKEFLTKEIEDIASHQGTYAKGTPEQKIADLYQCITDQETRNATARQHIRDILAPVKAAKTPQELTEAVGELHQKYGINVLMSMDEQRLPDSRRYVARFEPNNPFLSRYDLEKEPQPGAWKRHTEYISRLLQEDGSAKDKADTMAEAILAYEKSLAPHMLTSEEKNDIMVMNQMVTRKEFLEMTPHLDGKRLLKDWGLSREKVFFLSNPDYLCQIDAAYTEENLELMRNYFIARTYDMLAPFADIPLRDITKAYYNQRYGIKQNRTERERASYLLQDMLPYELGQIYLKKRCTPHMVQDVRAMIDEVRKVYRSRLAANTWMSPRTRAQAIAKLDALRVFVGGPAADDKPTIEDMHVVIPESGGGDLLSNILASNAWAAREEEKLIGTDFNPDKWYAFDPQDVNAAYISDNNSITIPAGILQPPFYDDRASRGANLGGIGVVIGHEISHAFDPNGSHTDKDGNVRDWWTKADYDAFQKRAAAFAPYYSRYELASGQYENGKLVMNEAIADCGGLSAATEIAAGDKTVLQDLYRNFASIFASKYTDQLLHQLLMLDPHPEGRARVNGALSSTDGFYGAYGITDGDGMYIAEKDRVKLW</sequence>
<dbReference type="Gene3D" id="1.10.1380.10">
    <property type="entry name" value="Neutral endopeptidase , domain2"/>
    <property type="match status" value="1"/>
</dbReference>
<dbReference type="Gene3D" id="3.40.390.10">
    <property type="entry name" value="Collagenase (Catalytic Domain)"/>
    <property type="match status" value="1"/>
</dbReference>
<dbReference type="CDD" id="cd08662">
    <property type="entry name" value="M13"/>
    <property type="match status" value="1"/>
</dbReference>
<evidence type="ECO:0000256" key="7">
    <source>
        <dbReference type="SAM" id="SignalP"/>
    </source>
</evidence>
<dbReference type="InterPro" id="IPR018497">
    <property type="entry name" value="Peptidase_M13_C"/>
</dbReference>
<comment type="cofactor">
    <cofactor evidence="1">
        <name>Zn(2+)</name>
        <dbReference type="ChEBI" id="CHEBI:29105"/>
    </cofactor>
</comment>
<dbReference type="PRINTS" id="PR00786">
    <property type="entry name" value="NEPRILYSIN"/>
</dbReference>
<evidence type="ECO:0000256" key="1">
    <source>
        <dbReference type="ARBA" id="ARBA00001947"/>
    </source>
</evidence>
<evidence type="ECO:0000313" key="10">
    <source>
        <dbReference type="Proteomes" id="UP001605989"/>
    </source>
</evidence>